<dbReference type="AlphaFoldDB" id="A0A5B6UYQ1"/>
<keyword evidence="2" id="KW-1185">Reference proteome</keyword>
<name>A0A5B6UYQ1_9ROSI</name>
<reference evidence="1" key="1">
    <citation type="submission" date="2019-08" db="EMBL/GenBank/DDBJ databases">
        <authorList>
            <person name="Liu F."/>
        </authorList>
    </citation>
    <scope>NUCLEOTIDE SEQUENCE [LARGE SCALE GENOMIC DNA]</scope>
    <source>
        <strain evidence="1">PA1801</strain>
        <tissue evidence="1">Leaf</tissue>
    </source>
</reference>
<dbReference type="Proteomes" id="UP000325315">
    <property type="component" value="Unassembled WGS sequence"/>
</dbReference>
<dbReference type="EMBL" id="SMMG02000009">
    <property type="protein sequence ID" value="KAA3462084.1"/>
    <property type="molecule type" value="Genomic_DNA"/>
</dbReference>
<proteinExistence type="predicted"/>
<evidence type="ECO:0000313" key="1">
    <source>
        <dbReference type="EMBL" id="KAA3462084.1"/>
    </source>
</evidence>
<dbReference type="OrthoDB" id="1723222at2759"/>
<accession>A0A5B6UYQ1</accession>
<sequence length="102" mass="12138">MYWAIKELNLDPKLAKQERLFHLQELEEFQFMAYENVKLKLKSRWIGPYIINQVTPHGAIELIGNGGQPFLVNDQRVKHYFSRASKEVIETQDLQCKFIWTQ</sequence>
<comment type="caution">
    <text evidence="1">The sequence shown here is derived from an EMBL/GenBank/DDBJ whole genome shotgun (WGS) entry which is preliminary data.</text>
</comment>
<evidence type="ECO:0000313" key="2">
    <source>
        <dbReference type="Proteomes" id="UP000325315"/>
    </source>
</evidence>
<organism evidence="1 2">
    <name type="scientific">Gossypium australe</name>
    <dbReference type="NCBI Taxonomy" id="47621"/>
    <lineage>
        <taxon>Eukaryota</taxon>
        <taxon>Viridiplantae</taxon>
        <taxon>Streptophyta</taxon>
        <taxon>Embryophyta</taxon>
        <taxon>Tracheophyta</taxon>
        <taxon>Spermatophyta</taxon>
        <taxon>Magnoliopsida</taxon>
        <taxon>eudicotyledons</taxon>
        <taxon>Gunneridae</taxon>
        <taxon>Pentapetalae</taxon>
        <taxon>rosids</taxon>
        <taxon>malvids</taxon>
        <taxon>Malvales</taxon>
        <taxon>Malvaceae</taxon>
        <taxon>Malvoideae</taxon>
        <taxon>Gossypium</taxon>
    </lineage>
</organism>
<protein>
    <submittedName>
        <fullName evidence="1">Protein NYNRIN-like</fullName>
    </submittedName>
</protein>
<gene>
    <name evidence="1" type="ORF">EPI10_028606</name>
</gene>